<evidence type="ECO:0000256" key="16">
    <source>
        <dbReference type="ARBA" id="ARBA00023063"/>
    </source>
</evidence>
<comment type="cofactor">
    <cofactor evidence="20">
        <name>siroheme</name>
        <dbReference type="ChEBI" id="CHEBI:60052"/>
    </cofactor>
    <text evidence="20">Binds 1 siroheme per subunit.</text>
</comment>
<dbReference type="NCBIfam" id="TIGR02374">
    <property type="entry name" value="nitri_red_nirB"/>
    <property type="match status" value="1"/>
</dbReference>
<evidence type="ECO:0000256" key="11">
    <source>
        <dbReference type="ARBA" id="ARBA00022784"/>
    </source>
</evidence>
<dbReference type="FunFam" id="3.30.413.10:FF:000007">
    <property type="entry name" value="Nitrite reductase [NAD(P)H] large subunit"/>
    <property type="match status" value="1"/>
</dbReference>
<evidence type="ECO:0000256" key="8">
    <source>
        <dbReference type="ARBA" id="ARBA00022630"/>
    </source>
</evidence>
<dbReference type="InterPro" id="IPR006067">
    <property type="entry name" value="NO2/SO3_Rdtase_4Fe4S_dom"/>
</dbReference>
<dbReference type="GO" id="GO:0098809">
    <property type="term" value="F:nitrite reductase activity"/>
    <property type="evidence" value="ECO:0007669"/>
    <property type="project" value="InterPro"/>
</dbReference>
<dbReference type="InterPro" id="IPR041575">
    <property type="entry name" value="Rubredoxin_C"/>
</dbReference>
<feature type="domain" description="BFD-like [2Fe-2S]-binding" evidence="23">
    <location>
        <begin position="412"/>
        <end position="459"/>
    </location>
</feature>
<dbReference type="Gene3D" id="3.50.50.60">
    <property type="entry name" value="FAD/NAD(P)-binding domain"/>
    <property type="match status" value="2"/>
</dbReference>
<keyword evidence="10 20" id="KW-0479">Metal-binding</keyword>
<feature type="binding site" evidence="20">
    <location>
        <position position="682"/>
    </location>
    <ligand>
        <name>[4Fe-4S] cluster</name>
        <dbReference type="ChEBI" id="CHEBI:49883"/>
    </ligand>
</feature>
<dbReference type="Pfam" id="PF01077">
    <property type="entry name" value="NIR_SIR"/>
    <property type="match status" value="1"/>
</dbReference>
<dbReference type="InterPro" id="IPR006066">
    <property type="entry name" value="NO2/SO3_Rdtase_FeS/sirohaem_BS"/>
</dbReference>
<dbReference type="InterPro" id="IPR017121">
    <property type="entry name" value="Nitrite_Rdtase_lsu"/>
</dbReference>
<dbReference type="PANTHER" id="PTHR43809:SF1">
    <property type="entry name" value="NITRITE REDUCTASE (NADH) LARGE SUBUNIT"/>
    <property type="match status" value="1"/>
</dbReference>
<evidence type="ECO:0000256" key="15">
    <source>
        <dbReference type="ARBA" id="ARBA00023014"/>
    </source>
</evidence>
<keyword evidence="9" id="KW-0001">2Fe-2S</keyword>
<keyword evidence="14 20" id="KW-0408">Iron</keyword>
<name>A0AAU8DTY1_9ACTN</name>
<dbReference type="InterPro" id="IPR005117">
    <property type="entry name" value="NiRdtase/SiRdtase_haem-b_fer"/>
</dbReference>
<evidence type="ECO:0000256" key="13">
    <source>
        <dbReference type="ARBA" id="ARBA00023002"/>
    </source>
</evidence>
<dbReference type="InterPro" id="IPR012744">
    <property type="entry name" value="Nitri_red_NirB"/>
</dbReference>
<comment type="catalytic activity">
    <reaction evidence="18">
        <text>hydrogen sulfide + 6 oxidized [2Fe-2S]-[ferredoxin] + 3 H2O = sulfite + 6 reduced [2Fe-2S]-[ferredoxin] + 7 H(+)</text>
        <dbReference type="Rhea" id="RHEA:23132"/>
        <dbReference type="Rhea" id="RHEA-COMP:10000"/>
        <dbReference type="Rhea" id="RHEA-COMP:10001"/>
        <dbReference type="ChEBI" id="CHEBI:15377"/>
        <dbReference type="ChEBI" id="CHEBI:15378"/>
        <dbReference type="ChEBI" id="CHEBI:17359"/>
        <dbReference type="ChEBI" id="CHEBI:29919"/>
        <dbReference type="ChEBI" id="CHEBI:33737"/>
        <dbReference type="ChEBI" id="CHEBI:33738"/>
        <dbReference type="EC" id="1.8.7.1"/>
    </reaction>
</comment>
<evidence type="ECO:0000256" key="19">
    <source>
        <dbReference type="PIRNR" id="PIRNR037149"/>
    </source>
</evidence>
<dbReference type="InterPro" id="IPR052034">
    <property type="entry name" value="NasD-like"/>
</dbReference>
<feature type="binding site" description="axial binding residue" evidence="20">
    <location>
        <position position="682"/>
    </location>
    <ligand>
        <name>siroheme</name>
        <dbReference type="ChEBI" id="CHEBI:60052"/>
    </ligand>
    <ligandPart>
        <name>Fe</name>
        <dbReference type="ChEBI" id="CHEBI:18248"/>
    </ligandPart>
</feature>
<dbReference type="GO" id="GO:0050661">
    <property type="term" value="F:NADP binding"/>
    <property type="evidence" value="ECO:0007669"/>
    <property type="project" value="UniProtKB-UniRule"/>
</dbReference>
<evidence type="ECO:0000256" key="2">
    <source>
        <dbReference type="ARBA" id="ARBA00003247"/>
    </source>
</evidence>
<dbReference type="FunFam" id="1.10.10.1100:FF:000002">
    <property type="entry name" value="Nitrite reductase large subunit"/>
    <property type="match status" value="1"/>
</dbReference>
<comment type="function">
    <text evidence="2">Catalyzes the reduction of sulfite to sulfide, a step in the biosynthesis of sulfur-containing amino acids and cofactors.</text>
</comment>
<evidence type="ECO:0000313" key="26">
    <source>
        <dbReference type="EMBL" id="XCG65798.1"/>
    </source>
</evidence>
<dbReference type="GO" id="GO:0051537">
    <property type="term" value="F:2 iron, 2 sulfur cluster binding"/>
    <property type="evidence" value="ECO:0007669"/>
    <property type="project" value="UniProtKB-KW"/>
</dbReference>
<dbReference type="InterPro" id="IPR023753">
    <property type="entry name" value="FAD/NAD-binding_dom"/>
</dbReference>
<evidence type="ECO:0000256" key="18">
    <source>
        <dbReference type="ARBA" id="ARBA00049518"/>
    </source>
</evidence>
<evidence type="ECO:0000259" key="22">
    <source>
        <dbReference type="Pfam" id="PF03460"/>
    </source>
</evidence>
<feature type="domain" description="Nitrite/Sulfite reductase ferredoxin-like" evidence="22">
    <location>
        <begin position="557"/>
        <end position="618"/>
    </location>
</feature>
<dbReference type="Pfam" id="PF07992">
    <property type="entry name" value="Pyr_redox_2"/>
    <property type="match status" value="1"/>
</dbReference>
<feature type="domain" description="Nitrite/sulphite reductase 4Fe-4S" evidence="21">
    <location>
        <begin position="629"/>
        <end position="767"/>
    </location>
</feature>
<proteinExistence type="inferred from homology"/>
<evidence type="ECO:0000256" key="12">
    <source>
        <dbReference type="ARBA" id="ARBA00022827"/>
    </source>
</evidence>
<dbReference type="PRINTS" id="PR00368">
    <property type="entry name" value="FADPNR"/>
</dbReference>
<evidence type="ECO:0000256" key="6">
    <source>
        <dbReference type="ARBA" id="ARBA00022485"/>
    </source>
</evidence>
<dbReference type="SUPFAM" id="SSF56014">
    <property type="entry name" value="Nitrite and sulphite reductase 4Fe-4S domain-like"/>
    <property type="match status" value="1"/>
</dbReference>
<dbReference type="PIRSF" id="PIRSF037149">
    <property type="entry name" value="NirB"/>
    <property type="match status" value="1"/>
</dbReference>
<dbReference type="Pfam" id="PF18267">
    <property type="entry name" value="Rubredoxin_C"/>
    <property type="match status" value="1"/>
</dbReference>
<keyword evidence="16 19" id="KW-0534">Nitrate assimilation</keyword>
<dbReference type="EMBL" id="CP159218">
    <property type="protein sequence ID" value="XCG65798.1"/>
    <property type="molecule type" value="Genomic_DNA"/>
</dbReference>
<dbReference type="GO" id="GO:0051539">
    <property type="term" value="F:4 iron, 4 sulfur cluster binding"/>
    <property type="evidence" value="ECO:0007669"/>
    <property type="project" value="UniProtKB-KW"/>
</dbReference>
<dbReference type="AlphaFoldDB" id="A0AAU8DTY1"/>
<feature type="binding site" evidence="20">
    <location>
        <position position="644"/>
    </location>
    <ligand>
        <name>[4Fe-4S] cluster</name>
        <dbReference type="ChEBI" id="CHEBI:49883"/>
    </ligand>
</feature>
<dbReference type="GO" id="GO:0050311">
    <property type="term" value="F:sulfite reductase (ferredoxin) activity"/>
    <property type="evidence" value="ECO:0007669"/>
    <property type="project" value="UniProtKB-EC"/>
</dbReference>
<evidence type="ECO:0000256" key="20">
    <source>
        <dbReference type="PIRSR" id="PIRSR037149-1"/>
    </source>
</evidence>
<comment type="cofactor">
    <cofactor evidence="17">
        <name>[2Fe-2S] cluster</name>
        <dbReference type="ChEBI" id="CHEBI:190135"/>
    </cofactor>
</comment>
<feature type="binding site" evidence="20">
    <location>
        <position position="678"/>
    </location>
    <ligand>
        <name>[4Fe-4S] cluster</name>
        <dbReference type="ChEBI" id="CHEBI:49883"/>
    </ligand>
</feature>
<dbReference type="Gene3D" id="1.10.10.1100">
    <property type="entry name" value="BFD-like [2Fe-2S]-binding domain"/>
    <property type="match status" value="1"/>
</dbReference>
<gene>
    <name evidence="26" type="primary">nirB</name>
    <name evidence="26" type="ORF">ABLG96_06350</name>
</gene>
<feature type="domain" description="FAD/NAD(P)-binding" evidence="24">
    <location>
        <begin position="11"/>
        <end position="277"/>
    </location>
</feature>
<dbReference type="NCBIfam" id="NF011565">
    <property type="entry name" value="PRK14989.1"/>
    <property type="match status" value="1"/>
</dbReference>
<comment type="similarity">
    <text evidence="4">Belongs to the nitrite and sulfite reductase 4Fe-4S domain family.</text>
</comment>
<dbReference type="Pfam" id="PF03460">
    <property type="entry name" value="NIR_SIR_ferr"/>
    <property type="match status" value="1"/>
</dbReference>
<dbReference type="InterPro" id="IPR045854">
    <property type="entry name" value="NO2/SO3_Rdtase_4Fe4S_sf"/>
</dbReference>
<dbReference type="PROSITE" id="PS00365">
    <property type="entry name" value="NIR_SIR"/>
    <property type="match status" value="1"/>
</dbReference>
<evidence type="ECO:0000259" key="21">
    <source>
        <dbReference type="Pfam" id="PF01077"/>
    </source>
</evidence>
<evidence type="ECO:0000256" key="5">
    <source>
        <dbReference type="ARBA" id="ARBA00012353"/>
    </source>
</evidence>
<dbReference type="Gene3D" id="3.30.413.10">
    <property type="entry name" value="Sulfite Reductase Hemoprotein, domain 1"/>
    <property type="match status" value="1"/>
</dbReference>
<protein>
    <recommendedName>
        <fullName evidence="5">assimilatory sulfite reductase (ferredoxin)</fullName>
        <ecNumber evidence="5">1.8.7.1</ecNumber>
    </recommendedName>
</protein>
<sequence length="852" mass="89774">MVAHRIVEAMRARDGDGSWRVSVFAREPRLPYDRVALTSYFEAVDPEALSLGDRALWTDPLVHLHRSVAVVDIDRAARTVTDSLGRTHRYDRLVLATGADAVVPPVPGSELPGVFVYRSIDDVAALRGWVHDRQVGGRAVQGAVIGGGLLGLEAAGALARLGVGVTIVQSAGHLMNAQLDLGGGEALRRLINRSGIAVRVGTRTTRVVRGRSGRVGRVEFADGGRLPVELVVMATGVRPADALARAAGLAVHDTGGIVVDAGCVTSDPAVYAAGDVAAIDGRCLGLIAPGYAMAEIVVDRLLGGDGEFPGADTAAKLKLSGVDVASFGDALGTTPGALEVVWADPVAGVYQKLVMSDDARTLLGGVLVGDASAYASLRPMLGRALPGDPATYLSPAGAGASVSGELPDDIAVCSCNNVSAGAVRSAVTDGGCSDLAAVKTCTRAGTSCGSCLPLVKKLVGAELEKSGVSMSTALCEHFAVSRAQLFDMVRVAGLRTFSAIIDRFGVRTGEGLDPGRGCDICKPVIASVLASQLGGHILDGEQATLQDTNDHVMANLQKDGSYSVVPRIAGGEVTPEGLIVIGEVARDFGLYTKITGGQRIDMFGARIEQLPLIWKRLVDAGFESGHAYGKSLRTVKSCVGSTWCRYGVQDSVEMAVRLELRYRGLRSPHKLKMGVSGCARECAEARGKDVGVIATDRGWNLYVGGNGGFTPRHAQLFAEDLDDEALIRTIDRFLQYYIRTADRLQRTAHWIQEVDGGMDAVRSVVLEDSLGICADLDAAMLGHVESYADEWAAVLADPDQLRRFSSFVNAPDEADPDLQYLPTRGQVRPATPDERRSGGPVLIAGVDLAMRR</sequence>
<dbReference type="InterPro" id="IPR041854">
    <property type="entry name" value="BFD-like_2Fe2S-bd_dom_sf"/>
</dbReference>
<dbReference type="InterPro" id="IPR007419">
    <property type="entry name" value="BFD-like_2Fe2S-bd_dom"/>
</dbReference>
<dbReference type="PRINTS" id="PR00397">
    <property type="entry name" value="SIROHAEM"/>
</dbReference>
<evidence type="ECO:0000259" key="24">
    <source>
        <dbReference type="Pfam" id="PF07992"/>
    </source>
</evidence>
<feature type="binding site" evidence="20">
    <location>
        <position position="638"/>
    </location>
    <ligand>
        <name>[4Fe-4S] cluster</name>
        <dbReference type="ChEBI" id="CHEBI:49883"/>
    </ligand>
</feature>
<keyword evidence="7 20" id="KW-0349">Heme</keyword>
<dbReference type="InterPro" id="IPR036136">
    <property type="entry name" value="Nit/Sulf_reduc_fer-like_dom_sf"/>
</dbReference>
<evidence type="ECO:0000259" key="23">
    <source>
        <dbReference type="Pfam" id="PF04324"/>
    </source>
</evidence>
<dbReference type="InterPro" id="IPR016156">
    <property type="entry name" value="FAD/NAD-linked_Rdtase_dimer_sf"/>
</dbReference>
<dbReference type="PRINTS" id="PR00469">
    <property type="entry name" value="PNDRDTASEII"/>
</dbReference>
<dbReference type="GO" id="GO:0042128">
    <property type="term" value="P:nitrate assimilation"/>
    <property type="evidence" value="ECO:0007669"/>
    <property type="project" value="UniProtKB-UniRule"/>
</dbReference>
<dbReference type="RefSeq" id="WP_353651402.1">
    <property type="nucleotide sequence ID" value="NZ_CP159218.1"/>
</dbReference>
<evidence type="ECO:0000256" key="14">
    <source>
        <dbReference type="ARBA" id="ARBA00023004"/>
    </source>
</evidence>
<keyword evidence="13" id="KW-0560">Oxidoreductase</keyword>
<dbReference type="GO" id="GO:0020037">
    <property type="term" value="F:heme binding"/>
    <property type="evidence" value="ECO:0007669"/>
    <property type="project" value="InterPro"/>
</dbReference>
<dbReference type="InterPro" id="IPR036188">
    <property type="entry name" value="FAD/NAD-bd_sf"/>
</dbReference>
<dbReference type="SUPFAM" id="SSF51905">
    <property type="entry name" value="FAD/NAD(P)-binding domain"/>
    <property type="match status" value="1"/>
</dbReference>
<reference evidence="26" key="1">
    <citation type="submission" date="2024-05" db="EMBL/GenBank/DDBJ databases">
        <authorList>
            <person name="Cai S.Y."/>
            <person name="Jin L.M."/>
            <person name="Li H.R."/>
        </authorList>
    </citation>
    <scope>NUCLEOTIDE SEQUENCE</scope>
    <source>
        <strain evidence="26">A5-74</strain>
    </source>
</reference>
<comment type="pathway">
    <text evidence="3">Nitrogen metabolism; nitrate reduction (assimilation).</text>
</comment>
<evidence type="ECO:0000256" key="9">
    <source>
        <dbReference type="ARBA" id="ARBA00022714"/>
    </source>
</evidence>
<keyword evidence="11" id="KW-0883">Thioether bond</keyword>
<evidence type="ECO:0000256" key="7">
    <source>
        <dbReference type="ARBA" id="ARBA00022617"/>
    </source>
</evidence>
<dbReference type="PANTHER" id="PTHR43809">
    <property type="entry name" value="NITRITE REDUCTASE (NADH) LARGE SUBUNIT"/>
    <property type="match status" value="1"/>
</dbReference>
<dbReference type="CDD" id="cd19944">
    <property type="entry name" value="NirB_Fer2_BFD-like_2"/>
    <property type="match status" value="1"/>
</dbReference>
<dbReference type="GO" id="GO:0050660">
    <property type="term" value="F:flavin adenine dinucleotide binding"/>
    <property type="evidence" value="ECO:0007669"/>
    <property type="project" value="UniProtKB-UniRule"/>
</dbReference>
<dbReference type="GO" id="GO:0015980">
    <property type="term" value="P:energy derivation by oxidation of organic compounds"/>
    <property type="evidence" value="ECO:0007669"/>
    <property type="project" value="UniProtKB-ARBA"/>
</dbReference>
<evidence type="ECO:0000259" key="25">
    <source>
        <dbReference type="Pfam" id="PF18267"/>
    </source>
</evidence>
<feature type="domain" description="NADH-rubredoxin oxidoreductase C-terminal" evidence="25">
    <location>
        <begin position="315"/>
        <end position="378"/>
    </location>
</feature>
<dbReference type="GO" id="GO:0046872">
    <property type="term" value="F:metal ion binding"/>
    <property type="evidence" value="ECO:0007669"/>
    <property type="project" value="UniProtKB-KW"/>
</dbReference>
<dbReference type="Pfam" id="PF04324">
    <property type="entry name" value="Fer2_BFD"/>
    <property type="match status" value="1"/>
</dbReference>
<dbReference type="Gene3D" id="3.30.390.30">
    <property type="match status" value="1"/>
</dbReference>
<accession>A0AAU8DTY1</accession>
<keyword evidence="12 19" id="KW-0274">FAD</keyword>
<evidence type="ECO:0000256" key="17">
    <source>
        <dbReference type="ARBA" id="ARBA00034078"/>
    </source>
</evidence>
<comment type="cofactor">
    <cofactor evidence="1 19">
        <name>FAD</name>
        <dbReference type="ChEBI" id="CHEBI:57692"/>
    </cofactor>
</comment>
<keyword evidence="6 20" id="KW-0004">4Fe-4S</keyword>
<evidence type="ECO:0000256" key="1">
    <source>
        <dbReference type="ARBA" id="ARBA00001974"/>
    </source>
</evidence>
<organism evidence="26">
    <name type="scientific">Nakamurella sp. A5-74</name>
    <dbReference type="NCBI Taxonomy" id="3158264"/>
    <lineage>
        <taxon>Bacteria</taxon>
        <taxon>Bacillati</taxon>
        <taxon>Actinomycetota</taxon>
        <taxon>Actinomycetes</taxon>
        <taxon>Nakamurellales</taxon>
        <taxon>Nakamurellaceae</taxon>
        <taxon>Nakamurella</taxon>
    </lineage>
</organism>
<evidence type="ECO:0000256" key="3">
    <source>
        <dbReference type="ARBA" id="ARBA00005096"/>
    </source>
</evidence>
<evidence type="ECO:0000256" key="4">
    <source>
        <dbReference type="ARBA" id="ARBA00010429"/>
    </source>
</evidence>
<keyword evidence="15 20" id="KW-0411">Iron-sulfur</keyword>
<keyword evidence="8 19" id="KW-0285">Flavoprotein</keyword>
<dbReference type="EC" id="1.8.7.1" evidence="5"/>
<dbReference type="SUPFAM" id="SSF55124">
    <property type="entry name" value="Nitrite/Sulfite reductase N-terminal domain-like"/>
    <property type="match status" value="1"/>
</dbReference>
<evidence type="ECO:0000256" key="10">
    <source>
        <dbReference type="ARBA" id="ARBA00022723"/>
    </source>
</evidence>
<comment type="cofactor">
    <cofactor evidence="20">
        <name>[4Fe-4S] cluster</name>
        <dbReference type="ChEBI" id="CHEBI:49883"/>
    </cofactor>
    <text evidence="20">Binds 1 [4Fe-4S] cluster per subunit.</text>
</comment>